<evidence type="ECO:0000313" key="2">
    <source>
        <dbReference type="Proteomes" id="UP000076407"/>
    </source>
</evidence>
<accession>A0A182XRV0</accession>
<proteinExistence type="predicted"/>
<reference evidence="1" key="1">
    <citation type="submission" date="2020-05" db="UniProtKB">
        <authorList>
            <consortium name="EnsemblMetazoa"/>
        </authorList>
    </citation>
    <scope>IDENTIFICATION</scope>
    <source>
        <strain evidence="1">SANGQUA</strain>
    </source>
</reference>
<sequence length="102" mass="11200">MYLPLPLYTFKLTFIAGFSVEWREENGKQKPSSGVKTKNNKKNIGCCKNTEGKLFDHRDLRDTRASLCCSIQAAVACKERQLSNSPLISGPCCVTGIALDGS</sequence>
<dbReference type="EnsemblMetazoa" id="AQUA014569-RA">
    <property type="protein sequence ID" value="AQUA014569-PA"/>
    <property type="gene ID" value="AQUA014569"/>
</dbReference>
<organism evidence="1 2">
    <name type="scientific">Anopheles quadriannulatus</name>
    <name type="common">Mosquito</name>
    <dbReference type="NCBI Taxonomy" id="34691"/>
    <lineage>
        <taxon>Eukaryota</taxon>
        <taxon>Metazoa</taxon>
        <taxon>Ecdysozoa</taxon>
        <taxon>Arthropoda</taxon>
        <taxon>Hexapoda</taxon>
        <taxon>Insecta</taxon>
        <taxon>Pterygota</taxon>
        <taxon>Neoptera</taxon>
        <taxon>Endopterygota</taxon>
        <taxon>Diptera</taxon>
        <taxon>Nematocera</taxon>
        <taxon>Culicoidea</taxon>
        <taxon>Culicidae</taxon>
        <taxon>Anophelinae</taxon>
        <taxon>Anopheles</taxon>
    </lineage>
</organism>
<protein>
    <submittedName>
        <fullName evidence="1">Uncharacterized protein</fullName>
    </submittedName>
</protein>
<dbReference type="Proteomes" id="UP000076407">
    <property type="component" value="Unassembled WGS sequence"/>
</dbReference>
<dbReference type="VEuPathDB" id="VectorBase:AQUA014569"/>
<dbReference type="AlphaFoldDB" id="A0A182XRV0"/>
<name>A0A182XRV0_ANOQN</name>
<keyword evidence="2" id="KW-1185">Reference proteome</keyword>
<evidence type="ECO:0000313" key="1">
    <source>
        <dbReference type="EnsemblMetazoa" id="AQUA014569-PA"/>
    </source>
</evidence>